<keyword evidence="2" id="KW-0732">Signal</keyword>
<keyword evidence="5" id="KW-1185">Reference proteome</keyword>
<dbReference type="InterPro" id="IPR014755">
    <property type="entry name" value="Cu-Rt/internalin_Ig-like"/>
</dbReference>
<sequence length="519" mass="58244">MSKLSVKKILFFVISSFFLFLCVNIEHASANEVPNSGDEVYIPDENLRTGVINYIRLQDISDVSDNIVRKAHMAALSQVTVWEAVSDLTGLEHLTRVTGVVVDIRKGNVSDLSPLKNIKLNQLIMPNHNVSDLSPLRNQQMYLFNLPNNKITSLADLNMTNMRIVDVSENHISDISNIPTTTGMVMALDQTITNRPISFSESITLDLVKHVSNYAFSDVKDSIFNITENGNVDPSYTKITWNNLLDNTKELTYEFDRRYQWPVDSRKNNNVYYSGKVIQPILEDEVIIPDKNLRKGVLEALSIAGIQINNDIITKKHMKQLTSVYAWGVKDLTGLEYAKNENGIQLFIANGAVNDLSPIADIKLTKFIAPNNEISSLSSLKNQQLEKLVVSGNNLTSLEGINPVNLQLVDISTNQISDINILTHVKIIDATNQEIILPPVDFNTDHTIDLVKSIETKPFKYGEIGSISNNGVVDFKEATIRWSNLSSEIENVSYAFYKMENDYNQGAFKFSGKVIQPFH</sequence>
<dbReference type="Gene3D" id="2.60.40.1220">
    <property type="match status" value="2"/>
</dbReference>
<dbReference type="STRING" id="903983.BCR23_09775"/>
<reference evidence="5" key="1">
    <citation type="submission" date="2016-09" db="EMBL/GenBank/DDBJ databases">
        <authorList>
            <person name="Gulvik C.A."/>
        </authorList>
    </citation>
    <scope>NUCLEOTIDE SEQUENCE [LARGE SCALE GENOMIC DNA]</scope>
    <source>
        <strain evidence="5">LMG 26306</strain>
    </source>
</reference>
<feature type="domain" description="Internalin Ig-like inter-repeat region" evidence="3">
    <location>
        <begin position="236"/>
        <end position="281"/>
    </location>
</feature>
<dbReference type="PROSITE" id="PS51450">
    <property type="entry name" value="LRR"/>
    <property type="match status" value="1"/>
</dbReference>
<evidence type="ECO:0000256" key="2">
    <source>
        <dbReference type="ARBA" id="ARBA00022729"/>
    </source>
</evidence>
<dbReference type="Gene3D" id="3.80.10.10">
    <property type="entry name" value="Ribonuclease Inhibitor"/>
    <property type="match status" value="2"/>
</dbReference>
<dbReference type="Pfam" id="PF08191">
    <property type="entry name" value="LRR_adjacent"/>
    <property type="match status" value="2"/>
</dbReference>
<dbReference type="RefSeq" id="WP_069635611.1">
    <property type="nucleotide sequence ID" value="NZ_JXKZ01000025.1"/>
</dbReference>
<comment type="caution">
    <text evidence="4">The sequence shown here is derived from an EMBL/GenBank/DDBJ whole genome shotgun (WGS) entry which is preliminary data.</text>
</comment>
<dbReference type="InterPro" id="IPR001611">
    <property type="entry name" value="Leu-rich_rpt"/>
</dbReference>
<evidence type="ECO:0000256" key="1">
    <source>
        <dbReference type="ARBA" id="ARBA00009432"/>
    </source>
</evidence>
<dbReference type="EMBL" id="MIKB01000016">
    <property type="protein sequence ID" value="OEG15118.1"/>
    <property type="molecule type" value="Genomic_DNA"/>
</dbReference>
<dbReference type="Proteomes" id="UP000094764">
    <property type="component" value="Unassembled WGS sequence"/>
</dbReference>
<comment type="similarity">
    <text evidence="1">Belongs to the internalin family.</text>
</comment>
<proteinExistence type="inferred from homology"/>
<organism evidence="4 5">
    <name type="scientific">Enterococcus quebecensis</name>
    <dbReference type="NCBI Taxonomy" id="903983"/>
    <lineage>
        <taxon>Bacteria</taxon>
        <taxon>Bacillati</taxon>
        <taxon>Bacillota</taxon>
        <taxon>Bacilli</taxon>
        <taxon>Lactobacillales</taxon>
        <taxon>Enterococcaceae</taxon>
        <taxon>Enterococcus</taxon>
    </lineage>
</organism>
<dbReference type="AlphaFoldDB" id="A0A1E5GQW9"/>
<name>A0A1E5GQW9_9ENTE</name>
<evidence type="ECO:0000313" key="4">
    <source>
        <dbReference type="EMBL" id="OEG15118.1"/>
    </source>
</evidence>
<protein>
    <recommendedName>
        <fullName evidence="3">Internalin Ig-like inter-repeat region domain-containing protein</fullName>
    </recommendedName>
</protein>
<feature type="domain" description="Internalin Ig-like inter-repeat region" evidence="3">
    <location>
        <begin position="466"/>
        <end position="518"/>
    </location>
</feature>
<evidence type="ECO:0000313" key="5">
    <source>
        <dbReference type="Proteomes" id="UP000094764"/>
    </source>
</evidence>
<dbReference type="InterPro" id="IPR012569">
    <property type="entry name" value="Inl_IR"/>
</dbReference>
<dbReference type="InterPro" id="IPR032675">
    <property type="entry name" value="LRR_dom_sf"/>
</dbReference>
<dbReference type="SUPFAM" id="SSF52058">
    <property type="entry name" value="L domain-like"/>
    <property type="match status" value="1"/>
</dbReference>
<accession>A0A1E5GQW9</accession>
<evidence type="ECO:0000259" key="3">
    <source>
        <dbReference type="Pfam" id="PF08191"/>
    </source>
</evidence>
<gene>
    <name evidence="4" type="ORF">BCR23_09775</name>
</gene>